<dbReference type="EMBL" id="SRLO01000434">
    <property type="protein sequence ID" value="TNN56214.1"/>
    <property type="molecule type" value="Genomic_DNA"/>
</dbReference>
<sequence length="78" mass="8009">MECLLKMPLAVSRAASAGTGMWGATPAPSQAGPAAVSECTVGMPRKMPLSPTAKVLGGWEAPAVVSPTIMARPCFFMM</sequence>
<gene>
    <name evidence="1" type="ORF">EYF80_033590</name>
</gene>
<comment type="caution">
    <text evidence="1">The sequence shown here is derived from an EMBL/GenBank/DDBJ whole genome shotgun (WGS) entry which is preliminary data.</text>
</comment>
<evidence type="ECO:0000313" key="2">
    <source>
        <dbReference type="Proteomes" id="UP000314294"/>
    </source>
</evidence>
<organism evidence="1 2">
    <name type="scientific">Liparis tanakae</name>
    <name type="common">Tanaka's snailfish</name>
    <dbReference type="NCBI Taxonomy" id="230148"/>
    <lineage>
        <taxon>Eukaryota</taxon>
        <taxon>Metazoa</taxon>
        <taxon>Chordata</taxon>
        <taxon>Craniata</taxon>
        <taxon>Vertebrata</taxon>
        <taxon>Euteleostomi</taxon>
        <taxon>Actinopterygii</taxon>
        <taxon>Neopterygii</taxon>
        <taxon>Teleostei</taxon>
        <taxon>Neoteleostei</taxon>
        <taxon>Acanthomorphata</taxon>
        <taxon>Eupercaria</taxon>
        <taxon>Perciformes</taxon>
        <taxon>Cottioidei</taxon>
        <taxon>Cottales</taxon>
        <taxon>Liparidae</taxon>
        <taxon>Liparis</taxon>
    </lineage>
</organism>
<reference evidence="1 2" key="1">
    <citation type="submission" date="2019-03" db="EMBL/GenBank/DDBJ databases">
        <title>First draft genome of Liparis tanakae, snailfish: a comprehensive survey of snailfish specific genes.</title>
        <authorList>
            <person name="Kim W."/>
            <person name="Song I."/>
            <person name="Jeong J.-H."/>
            <person name="Kim D."/>
            <person name="Kim S."/>
            <person name="Ryu S."/>
            <person name="Song J.Y."/>
            <person name="Lee S.K."/>
        </authorList>
    </citation>
    <scope>NUCLEOTIDE SEQUENCE [LARGE SCALE GENOMIC DNA]</scope>
    <source>
        <tissue evidence="1">Muscle</tissue>
    </source>
</reference>
<proteinExistence type="predicted"/>
<dbReference type="AlphaFoldDB" id="A0A4Z2GUD7"/>
<dbReference type="Proteomes" id="UP000314294">
    <property type="component" value="Unassembled WGS sequence"/>
</dbReference>
<keyword evidence="2" id="KW-1185">Reference proteome</keyword>
<protein>
    <submittedName>
        <fullName evidence="1">Uncharacterized protein</fullName>
    </submittedName>
</protein>
<accession>A0A4Z2GUD7</accession>
<evidence type="ECO:0000313" key="1">
    <source>
        <dbReference type="EMBL" id="TNN56214.1"/>
    </source>
</evidence>
<name>A0A4Z2GUD7_9TELE</name>